<evidence type="ECO:0000256" key="10">
    <source>
        <dbReference type="RuleBase" id="RU361168"/>
    </source>
</evidence>
<dbReference type="PRINTS" id="PR00740">
    <property type="entry name" value="GLHYDRLASE27"/>
</dbReference>
<dbReference type="EC" id="3.2.1.-" evidence="10"/>
<keyword evidence="5" id="KW-0443">Lipid metabolism</keyword>
<dbReference type="InterPro" id="IPR000111">
    <property type="entry name" value="Glyco_hydro_27/36_CS"/>
</dbReference>
<evidence type="ECO:0000256" key="9">
    <source>
        <dbReference type="ARBA" id="ARBA00023295"/>
    </source>
</evidence>
<dbReference type="GO" id="GO:0009311">
    <property type="term" value="P:oligosaccharide metabolic process"/>
    <property type="evidence" value="ECO:0007669"/>
    <property type="project" value="TreeGrafter"/>
</dbReference>
<dbReference type="GO" id="GO:0016020">
    <property type="term" value="C:membrane"/>
    <property type="evidence" value="ECO:0007669"/>
    <property type="project" value="GOC"/>
</dbReference>
<dbReference type="GO" id="GO:0019377">
    <property type="term" value="P:glycolipid catabolic process"/>
    <property type="evidence" value="ECO:0007669"/>
    <property type="project" value="UniProtKB-ARBA"/>
</dbReference>
<dbReference type="HOGENOM" id="CLU_013093_0_0_1"/>
<comment type="similarity">
    <text evidence="2 10">Belongs to the glycosyl hydrolase 27 family.</text>
</comment>
<dbReference type="STRING" id="126957.T1J4Q7"/>
<feature type="domain" description="Alpha galactosidase A C-terminal" evidence="12">
    <location>
        <begin position="310"/>
        <end position="376"/>
    </location>
</feature>
<evidence type="ECO:0000256" key="6">
    <source>
        <dbReference type="ARBA" id="ARBA00023157"/>
    </source>
</evidence>
<dbReference type="InterPro" id="IPR035373">
    <property type="entry name" value="Melibiase/NAGA_C"/>
</dbReference>
<evidence type="ECO:0000256" key="7">
    <source>
        <dbReference type="ARBA" id="ARBA00023180"/>
    </source>
</evidence>
<dbReference type="EnsemblMetazoa" id="SMAR008601-RA">
    <property type="protein sequence ID" value="SMAR008601-PA"/>
    <property type="gene ID" value="SMAR008601"/>
</dbReference>
<keyword evidence="14" id="KW-1185">Reference proteome</keyword>
<proteinExistence type="inferred from homology"/>
<dbReference type="GO" id="GO:0016139">
    <property type="term" value="P:glycoside catabolic process"/>
    <property type="evidence" value="ECO:0007669"/>
    <property type="project" value="TreeGrafter"/>
</dbReference>
<keyword evidence="6 10" id="KW-1015">Disulfide bond</keyword>
<feature type="signal peptide" evidence="11">
    <location>
        <begin position="1"/>
        <end position="16"/>
    </location>
</feature>
<dbReference type="EMBL" id="JH431846">
    <property type="status" value="NOT_ANNOTATED_CDS"/>
    <property type="molecule type" value="Genomic_DNA"/>
</dbReference>
<dbReference type="eggNOG" id="KOG2366">
    <property type="taxonomic scope" value="Eukaryota"/>
</dbReference>
<evidence type="ECO:0000313" key="13">
    <source>
        <dbReference type="EnsemblMetazoa" id="SMAR008601-PA"/>
    </source>
</evidence>
<sequence>MLLLFFFGLAIQTSIALDNGLALTPPMGWLSWERFRCNTDCANDPENCISERLYMDMADRIAQDGYKELGYEYVIIDDCWLEMERDAQGKLQADKTRFPHGIKSLADYVHSKGLKFGIYEDYGTKTCAGYPGIIGHIEQDAKTFAEWEVDYVKLDGCNADPKTMDTGYPEMGKHMNATGRPMVYSCSWPDYQRAEGMKPNYTLIAEHCNLWRNFDDIDDSWTSVKSIIDYYSTNQDVLSPAAAPGQWNDPDMLIIGNFGLSFDQAKAQMAIWSIMASPLIMSVDLRSIKDEFKSILQNKQVIAVNQDTLGIQGKLVLKKQNIDVWTKPINPTVHGSHSYAVVFLNHGTDGMPFKITTTLRVSELLIGVGTTPTMNKNQDVDAERPRNKKKVLALRF</sequence>
<reference evidence="13" key="2">
    <citation type="submission" date="2015-02" db="UniProtKB">
        <authorList>
            <consortium name="EnsemblMetazoa"/>
        </authorList>
    </citation>
    <scope>IDENTIFICATION</scope>
</reference>
<comment type="subcellular location">
    <subcellularLocation>
        <location evidence="1">Lysosome</location>
    </subcellularLocation>
</comment>
<dbReference type="SUPFAM" id="SSF51445">
    <property type="entry name" value="(Trans)glycosidases"/>
    <property type="match status" value="1"/>
</dbReference>
<dbReference type="Pfam" id="PF16499">
    <property type="entry name" value="Melibiase_2"/>
    <property type="match status" value="1"/>
</dbReference>
<feature type="chain" id="PRO_5004579235" description="Alpha-galactosidase" evidence="11">
    <location>
        <begin position="17"/>
        <end position="396"/>
    </location>
</feature>
<dbReference type="Proteomes" id="UP000014500">
    <property type="component" value="Unassembled WGS sequence"/>
</dbReference>
<evidence type="ECO:0000256" key="8">
    <source>
        <dbReference type="ARBA" id="ARBA00023228"/>
    </source>
</evidence>
<dbReference type="PANTHER" id="PTHR11452:SF83">
    <property type="entry name" value="ALPHA-GALACTOSIDASE"/>
    <property type="match status" value="1"/>
</dbReference>
<evidence type="ECO:0000256" key="4">
    <source>
        <dbReference type="ARBA" id="ARBA00022801"/>
    </source>
</evidence>
<keyword evidence="4 10" id="KW-0378">Hydrolase</keyword>
<dbReference type="PANTHER" id="PTHR11452">
    <property type="entry name" value="ALPHA-GALACTOSIDASE/ALPHA-N-ACETYLGALACTOSAMINIDASE"/>
    <property type="match status" value="1"/>
</dbReference>
<keyword evidence="8" id="KW-0458">Lysosome</keyword>
<comment type="subunit">
    <text evidence="3 10">Homodimer.</text>
</comment>
<dbReference type="Gene3D" id="2.60.40.1180">
    <property type="entry name" value="Golgi alpha-mannosidase II"/>
    <property type="match status" value="1"/>
</dbReference>
<dbReference type="GO" id="GO:0005764">
    <property type="term" value="C:lysosome"/>
    <property type="evidence" value="ECO:0007669"/>
    <property type="project" value="UniProtKB-SubCell"/>
</dbReference>
<dbReference type="InterPro" id="IPR013785">
    <property type="entry name" value="Aldolase_TIM"/>
</dbReference>
<protein>
    <recommendedName>
        <fullName evidence="10">Alpha-galactosidase</fullName>
        <ecNumber evidence="10">3.2.1.-</ecNumber>
    </recommendedName>
</protein>
<reference evidence="14" key="1">
    <citation type="submission" date="2011-05" db="EMBL/GenBank/DDBJ databases">
        <authorList>
            <person name="Richards S.R."/>
            <person name="Qu J."/>
            <person name="Jiang H."/>
            <person name="Jhangiani S.N."/>
            <person name="Agravi P."/>
            <person name="Goodspeed R."/>
            <person name="Gross S."/>
            <person name="Mandapat C."/>
            <person name="Jackson L."/>
            <person name="Mathew T."/>
            <person name="Pu L."/>
            <person name="Thornton R."/>
            <person name="Saada N."/>
            <person name="Wilczek-Boney K.B."/>
            <person name="Lee S."/>
            <person name="Kovar C."/>
            <person name="Wu Y."/>
            <person name="Scherer S.E."/>
            <person name="Worley K.C."/>
            <person name="Muzny D.M."/>
            <person name="Gibbs R."/>
        </authorList>
    </citation>
    <scope>NUCLEOTIDE SEQUENCE</scope>
    <source>
        <strain evidence="14">Brora</strain>
    </source>
</reference>
<dbReference type="CDD" id="cd14792">
    <property type="entry name" value="GH27"/>
    <property type="match status" value="1"/>
</dbReference>
<dbReference type="InterPro" id="IPR013780">
    <property type="entry name" value="Glyco_hydro_b"/>
</dbReference>
<dbReference type="Gene3D" id="3.20.20.70">
    <property type="entry name" value="Aldolase class I"/>
    <property type="match status" value="1"/>
</dbReference>
<dbReference type="Pfam" id="PF17450">
    <property type="entry name" value="Melibiase_2_C"/>
    <property type="match status" value="1"/>
</dbReference>
<dbReference type="FunFam" id="3.20.20.70:FF:000070">
    <property type="entry name" value="Alpha-galactosidase"/>
    <property type="match status" value="1"/>
</dbReference>
<dbReference type="OMA" id="WHDPDMI"/>
<dbReference type="InterPro" id="IPR002241">
    <property type="entry name" value="Glyco_hydro_27"/>
</dbReference>
<accession>T1J4Q7</accession>
<evidence type="ECO:0000256" key="2">
    <source>
        <dbReference type="ARBA" id="ARBA00009743"/>
    </source>
</evidence>
<dbReference type="PhylomeDB" id="T1J4Q7"/>
<name>T1J4Q7_STRMM</name>
<evidence type="ECO:0000256" key="3">
    <source>
        <dbReference type="ARBA" id="ARBA00011738"/>
    </source>
</evidence>
<dbReference type="GO" id="GO:0004557">
    <property type="term" value="F:alpha-galactosidase activity"/>
    <property type="evidence" value="ECO:0007669"/>
    <property type="project" value="TreeGrafter"/>
</dbReference>
<evidence type="ECO:0000259" key="12">
    <source>
        <dbReference type="Pfam" id="PF17450"/>
    </source>
</evidence>
<dbReference type="PROSITE" id="PS00512">
    <property type="entry name" value="ALPHA_GALACTOSIDASE"/>
    <property type="match status" value="1"/>
</dbReference>
<evidence type="ECO:0000256" key="11">
    <source>
        <dbReference type="SAM" id="SignalP"/>
    </source>
</evidence>
<keyword evidence="9 10" id="KW-0326">Glycosidase</keyword>
<keyword evidence="11" id="KW-0732">Signal</keyword>
<dbReference type="AlphaFoldDB" id="T1J4Q7"/>
<evidence type="ECO:0000256" key="1">
    <source>
        <dbReference type="ARBA" id="ARBA00004371"/>
    </source>
</evidence>
<dbReference type="InterPro" id="IPR017853">
    <property type="entry name" value="GH"/>
</dbReference>
<dbReference type="SUPFAM" id="SSF51011">
    <property type="entry name" value="Glycosyl hydrolase domain"/>
    <property type="match status" value="1"/>
</dbReference>
<organism evidence="13 14">
    <name type="scientific">Strigamia maritima</name>
    <name type="common">European centipede</name>
    <name type="synonym">Geophilus maritimus</name>
    <dbReference type="NCBI Taxonomy" id="126957"/>
    <lineage>
        <taxon>Eukaryota</taxon>
        <taxon>Metazoa</taxon>
        <taxon>Ecdysozoa</taxon>
        <taxon>Arthropoda</taxon>
        <taxon>Myriapoda</taxon>
        <taxon>Chilopoda</taxon>
        <taxon>Pleurostigmophora</taxon>
        <taxon>Geophilomorpha</taxon>
        <taxon>Linotaeniidae</taxon>
        <taxon>Strigamia</taxon>
    </lineage>
</organism>
<evidence type="ECO:0000256" key="5">
    <source>
        <dbReference type="ARBA" id="ARBA00023098"/>
    </source>
</evidence>
<evidence type="ECO:0000313" key="14">
    <source>
        <dbReference type="Proteomes" id="UP000014500"/>
    </source>
</evidence>
<keyword evidence="7" id="KW-0325">Glycoprotein</keyword>